<dbReference type="InterPro" id="IPR020892">
    <property type="entry name" value="Cyclophilin-type_PPIase_CS"/>
</dbReference>
<feature type="compositionally biased region" description="Basic and acidic residues" evidence="7">
    <location>
        <begin position="1"/>
        <end position="13"/>
    </location>
</feature>
<dbReference type="InterPro" id="IPR036322">
    <property type="entry name" value="WD40_repeat_dom_sf"/>
</dbReference>
<feature type="region of interest" description="Disordered" evidence="7">
    <location>
        <begin position="1"/>
        <end position="50"/>
    </location>
</feature>
<dbReference type="Proteomes" id="UP000095085">
    <property type="component" value="Unassembled WGS sequence"/>
</dbReference>
<proteinExistence type="predicted"/>
<dbReference type="GeneID" id="30994502"/>
<dbReference type="GO" id="GO:0005634">
    <property type="term" value="C:nucleus"/>
    <property type="evidence" value="ECO:0007669"/>
    <property type="project" value="UniProtKB-ARBA"/>
</dbReference>
<dbReference type="SMART" id="SM00320">
    <property type="entry name" value="WD40"/>
    <property type="match status" value="4"/>
</dbReference>
<dbReference type="OrthoDB" id="271386at2759"/>
<dbReference type="EC" id="5.2.1.8" evidence="2"/>
<dbReference type="PANTHER" id="PTHR45625">
    <property type="entry name" value="PEPTIDYL-PROLYL CIS-TRANS ISOMERASE-RELATED"/>
    <property type="match status" value="1"/>
</dbReference>
<dbReference type="Gene3D" id="2.40.100.10">
    <property type="entry name" value="Cyclophilin-like"/>
    <property type="match status" value="1"/>
</dbReference>
<evidence type="ECO:0000259" key="8">
    <source>
        <dbReference type="PROSITE" id="PS50072"/>
    </source>
</evidence>
<keyword evidence="10" id="KW-1185">Reference proteome</keyword>
<keyword evidence="3" id="KW-0853">WD repeat</keyword>
<protein>
    <recommendedName>
        <fullName evidence="2">peptidylprolyl isomerase</fullName>
        <ecNumber evidence="2">5.2.1.8</ecNumber>
    </recommendedName>
</protein>
<evidence type="ECO:0000313" key="9">
    <source>
        <dbReference type="EMBL" id="ODV69873.1"/>
    </source>
</evidence>
<dbReference type="SUPFAM" id="SSF50891">
    <property type="entry name" value="Cyclophilin-like"/>
    <property type="match status" value="1"/>
</dbReference>
<dbReference type="InterPro" id="IPR001680">
    <property type="entry name" value="WD40_rpt"/>
</dbReference>
<dbReference type="PANTHER" id="PTHR45625:SF4">
    <property type="entry name" value="PEPTIDYLPROLYL ISOMERASE DOMAIN AND WD REPEAT-CONTAINING PROTEIN 1"/>
    <property type="match status" value="1"/>
</dbReference>
<reference evidence="10" key="1">
    <citation type="submission" date="2016-05" db="EMBL/GenBank/DDBJ databases">
        <title>Comparative genomics of biotechnologically important yeasts.</title>
        <authorList>
            <consortium name="DOE Joint Genome Institute"/>
            <person name="Riley R."/>
            <person name="Haridas S."/>
            <person name="Wolfe K.H."/>
            <person name="Lopes M.R."/>
            <person name="Hittinger C.T."/>
            <person name="Goker M."/>
            <person name="Salamov A."/>
            <person name="Wisecaver J."/>
            <person name="Long T.M."/>
            <person name="Aerts A.L."/>
            <person name="Barry K."/>
            <person name="Choi C."/>
            <person name="Clum A."/>
            <person name="Coughlan A.Y."/>
            <person name="Deshpande S."/>
            <person name="Douglass A.P."/>
            <person name="Hanson S.J."/>
            <person name="Klenk H.-P."/>
            <person name="Labutti K."/>
            <person name="Lapidus A."/>
            <person name="Lindquist E."/>
            <person name="Lipzen A."/>
            <person name="Meier-Kolthoff J.P."/>
            <person name="Ohm R.A."/>
            <person name="Otillar R.P."/>
            <person name="Pangilinan J."/>
            <person name="Peng Y."/>
            <person name="Rokas A."/>
            <person name="Rosa C.A."/>
            <person name="Scheuner C."/>
            <person name="Sibirny A.A."/>
            <person name="Slot J.C."/>
            <person name="Stielow J.B."/>
            <person name="Sun H."/>
            <person name="Kurtzman C.P."/>
            <person name="Blackwell M."/>
            <person name="Grigoriev I.V."/>
            <person name="Jeffries T.W."/>
        </authorList>
    </citation>
    <scope>NUCLEOTIDE SEQUENCE [LARGE SCALE GENOMIC DNA]</scope>
    <source>
        <strain evidence="10">NRRL Y-1933</strain>
    </source>
</reference>
<evidence type="ECO:0000256" key="1">
    <source>
        <dbReference type="ARBA" id="ARBA00000971"/>
    </source>
</evidence>
<keyword evidence="4" id="KW-0677">Repeat</keyword>
<dbReference type="PROSITE" id="PS00170">
    <property type="entry name" value="CSA_PPIASE_1"/>
    <property type="match status" value="1"/>
</dbReference>
<dbReference type="InterPro" id="IPR029000">
    <property type="entry name" value="Cyclophilin-like_dom_sf"/>
</dbReference>
<dbReference type="InterPro" id="IPR002130">
    <property type="entry name" value="Cyclophilin-type_PPIase_dom"/>
</dbReference>
<evidence type="ECO:0000313" key="10">
    <source>
        <dbReference type="Proteomes" id="UP000095085"/>
    </source>
</evidence>
<evidence type="ECO:0000256" key="2">
    <source>
        <dbReference type="ARBA" id="ARBA00013194"/>
    </source>
</evidence>
<sequence>MGSKNEEKSHSDSSDSSDSDSEDVFGPSLIVPDQEKPQNQDAKPVKKKRRTIKSVIPESMLASNLPLNESYRYSYEQESNISTLTKTQDDELIIVGLKNGTVKFFKKQIASSTIPDEEGTEIDGQLELLKQFSAHPEKSIVQLIVNHDDSYLASIAQDDDNIKIFDLRSLDMIQAIKLEFVPNDTIKQPCCWFKNTGGTACLAISEKGTRNIHFIDPENDNTVRSIEVHRFPITSLIFNFKYNFFISSDIKGIVEFWNDQGELPASVSFKLKSETNLFEIAKNKAKVSNMIISPDSNLLVTASQPDNVLRIFNCQSGKLLTKIDQSLAIHEKEDLNPKLLSFERKMISENLNTLFNHHNMVFDDTGKVLIFPSIIGIKILNLQTMKIIKVLGQEDQIDQVIRFNNIGLLNKSAMHQLTSSMLASNNSLIDSKLTKNPILVCSAINSNKLYVFNNKSQTDDKRDFTLTNSLGNVSRSKYQSKSKTITNAILHTSLGDIKIKLFPSLVPRTVENFVKLCQNQYYNNVIFHRVIKDFMIQTGDPLGDGTGGQSIWGTNLKDEFNPMLKHSKPFMVSMANSGPDSNASQFFITTQPAPWLDNKHSVFGEVVDGSDTVKAIEAQETDKTDRPINQILLLSTSLES</sequence>
<evidence type="ECO:0000256" key="7">
    <source>
        <dbReference type="SAM" id="MobiDB-lite"/>
    </source>
</evidence>
<dbReference type="FunFam" id="2.40.100.10:FF:000003">
    <property type="entry name" value="Peptidylprolyl isomerase domain and WD repeat-containing 1"/>
    <property type="match status" value="1"/>
</dbReference>
<dbReference type="PROSITE" id="PS50072">
    <property type="entry name" value="CSA_PPIASE_2"/>
    <property type="match status" value="1"/>
</dbReference>
<gene>
    <name evidence="9" type="ORF">HYPBUDRAFT_146260</name>
</gene>
<evidence type="ECO:0000256" key="4">
    <source>
        <dbReference type="ARBA" id="ARBA00022737"/>
    </source>
</evidence>
<dbReference type="GO" id="GO:0006457">
    <property type="term" value="P:protein folding"/>
    <property type="evidence" value="ECO:0007669"/>
    <property type="project" value="InterPro"/>
</dbReference>
<evidence type="ECO:0000256" key="5">
    <source>
        <dbReference type="ARBA" id="ARBA00023110"/>
    </source>
</evidence>
<dbReference type="Pfam" id="PF00160">
    <property type="entry name" value="Pro_isomerase"/>
    <property type="match status" value="1"/>
</dbReference>
<dbReference type="AlphaFoldDB" id="A0A1E4RRH3"/>
<accession>A0A1E4RRH3</accession>
<dbReference type="GO" id="GO:0003755">
    <property type="term" value="F:peptidyl-prolyl cis-trans isomerase activity"/>
    <property type="evidence" value="ECO:0007669"/>
    <property type="project" value="UniProtKB-KW"/>
</dbReference>
<dbReference type="SUPFAM" id="SSF50978">
    <property type="entry name" value="WD40 repeat-like"/>
    <property type="match status" value="1"/>
</dbReference>
<name>A0A1E4RRH3_9ASCO</name>
<dbReference type="Gene3D" id="2.130.10.10">
    <property type="entry name" value="YVTN repeat-like/Quinoprotein amine dehydrogenase"/>
    <property type="match status" value="1"/>
</dbReference>
<evidence type="ECO:0000256" key="6">
    <source>
        <dbReference type="ARBA" id="ARBA00023235"/>
    </source>
</evidence>
<keyword evidence="6" id="KW-0413">Isomerase</keyword>
<organism evidence="9 10">
    <name type="scientific">Hyphopichia burtonii NRRL Y-1933</name>
    <dbReference type="NCBI Taxonomy" id="984485"/>
    <lineage>
        <taxon>Eukaryota</taxon>
        <taxon>Fungi</taxon>
        <taxon>Dikarya</taxon>
        <taxon>Ascomycota</taxon>
        <taxon>Saccharomycotina</taxon>
        <taxon>Pichiomycetes</taxon>
        <taxon>Debaryomycetaceae</taxon>
        <taxon>Hyphopichia</taxon>
    </lineage>
</organism>
<feature type="domain" description="PPIase cyclophilin-type" evidence="8">
    <location>
        <begin position="484"/>
        <end position="638"/>
    </location>
</feature>
<dbReference type="EMBL" id="KV454538">
    <property type="protein sequence ID" value="ODV69873.1"/>
    <property type="molecule type" value="Genomic_DNA"/>
</dbReference>
<dbReference type="STRING" id="984485.A0A1E4RRH3"/>
<dbReference type="RefSeq" id="XP_020078940.1">
    <property type="nucleotide sequence ID" value="XM_020219952.1"/>
</dbReference>
<dbReference type="PRINTS" id="PR00153">
    <property type="entry name" value="CSAPPISMRASE"/>
</dbReference>
<dbReference type="InterPro" id="IPR015943">
    <property type="entry name" value="WD40/YVTN_repeat-like_dom_sf"/>
</dbReference>
<keyword evidence="5" id="KW-0697">Rotamase</keyword>
<evidence type="ECO:0000256" key="3">
    <source>
        <dbReference type="ARBA" id="ARBA00022574"/>
    </source>
</evidence>
<dbReference type="InterPro" id="IPR044666">
    <property type="entry name" value="Cyclophilin_A-like"/>
</dbReference>
<comment type="catalytic activity">
    <reaction evidence="1">
        <text>[protein]-peptidylproline (omega=180) = [protein]-peptidylproline (omega=0)</text>
        <dbReference type="Rhea" id="RHEA:16237"/>
        <dbReference type="Rhea" id="RHEA-COMP:10747"/>
        <dbReference type="Rhea" id="RHEA-COMP:10748"/>
        <dbReference type="ChEBI" id="CHEBI:83833"/>
        <dbReference type="ChEBI" id="CHEBI:83834"/>
        <dbReference type="EC" id="5.2.1.8"/>
    </reaction>
</comment>